<keyword evidence="2" id="KW-1185">Reference proteome</keyword>
<gene>
    <name evidence="1" type="ORF">GCM10011579_007300</name>
</gene>
<dbReference type="EMBL" id="BMMM01000001">
    <property type="protein sequence ID" value="GGN51449.1"/>
    <property type="molecule type" value="Genomic_DNA"/>
</dbReference>
<comment type="caution">
    <text evidence="1">The sequence shown here is derived from an EMBL/GenBank/DDBJ whole genome shotgun (WGS) entry which is preliminary data.</text>
</comment>
<name>A0A918CZ26_9ACTN</name>
<evidence type="ECO:0000313" key="2">
    <source>
        <dbReference type="Proteomes" id="UP000600365"/>
    </source>
</evidence>
<accession>A0A918CZ26</accession>
<organism evidence="1 2">
    <name type="scientific">Streptomyces albiflavescens</name>
    <dbReference type="NCBI Taxonomy" id="1623582"/>
    <lineage>
        <taxon>Bacteria</taxon>
        <taxon>Bacillati</taxon>
        <taxon>Actinomycetota</taxon>
        <taxon>Actinomycetes</taxon>
        <taxon>Kitasatosporales</taxon>
        <taxon>Streptomycetaceae</taxon>
        <taxon>Streptomyces</taxon>
    </lineage>
</organism>
<protein>
    <submittedName>
        <fullName evidence="1">Uncharacterized protein</fullName>
    </submittedName>
</protein>
<sequence length="77" mass="7801">MEAEAGGDFGGTLVGRQGHHQDRLVGQLVGGGAQQSLGGLACQSRAPTAVPVGFLVGAVSLPQPEPIRGDLRGRQRG</sequence>
<evidence type="ECO:0000313" key="1">
    <source>
        <dbReference type="EMBL" id="GGN51449.1"/>
    </source>
</evidence>
<proteinExistence type="predicted"/>
<dbReference type="AlphaFoldDB" id="A0A918CZ26"/>
<dbReference type="Proteomes" id="UP000600365">
    <property type="component" value="Unassembled WGS sequence"/>
</dbReference>
<reference evidence="1 2" key="1">
    <citation type="journal article" date="2014" name="Int. J. Syst. Evol. Microbiol.">
        <title>Complete genome sequence of Corynebacterium casei LMG S-19264T (=DSM 44701T), isolated from a smear-ripened cheese.</title>
        <authorList>
            <consortium name="US DOE Joint Genome Institute (JGI-PGF)"/>
            <person name="Walter F."/>
            <person name="Albersmeier A."/>
            <person name="Kalinowski J."/>
            <person name="Ruckert C."/>
        </authorList>
    </citation>
    <scope>NUCLEOTIDE SEQUENCE [LARGE SCALE GENOMIC DNA]</scope>
    <source>
        <strain evidence="1 2">CGMCC 4.7111</strain>
    </source>
</reference>